<name>A0A914EEC9_9BILA</name>
<reference evidence="5" key="1">
    <citation type="submission" date="2022-11" db="UniProtKB">
        <authorList>
            <consortium name="WormBaseParasite"/>
        </authorList>
    </citation>
    <scope>IDENTIFICATION</scope>
</reference>
<protein>
    <submittedName>
        <fullName evidence="5">DUF3715 domain-containing protein</fullName>
    </submittedName>
</protein>
<sequence>MANKAGLANFKASNGWFMSYEELLNVALGVSLRLRKRSYGISGNALTEIPLRKLPSKLCISEMTEVENNINLMAQVSETNDFNQILIDLSQSINEYKNRDKIMENLNKMPLFKCLEVKKVATRKAILYSERPNLLEHGWMKRKPKPTIATLTEENRKLSAQKEEAETALVILLKKHRRHIVNFSQGNDKLESLIQKTNNEEVKQQLVDYLQLLVQKSFLEIESKFYENEETIDQLRAENLMLREKLQMFRNNGDLHDATPLTPVQESSDEQQPDDEGISVTPAESASTEDEPGLDDSFVELFDDLALDGDLEENIAAKAKQEQLLAHSQSVATIGYGFLLLDFDVNEQNFICDHGLAAGYNFYGDLGDAKQGVYLAKHPDLCTPAPCCENFPQRFLIFKVLLGRIKHVPPSVTLQADPNFDSHLLGLPPGLVRISKFSRQDQYLYSQMFLFEHGEDGEIENFPSTIFPAAVVDVRFEFLESKLVKIIPSHFPIWSGLLIFANNPLSLVNMESNFHTMKPRGIYKKIEIHALFPAFDALSYAPITSLLSEPNFGKLLYNPEVIVMDQEGNSLYATYITLSPDKKLNNEILFKKGHNAMRNQHLIGIAVNEEVIFILIPNGEISSSLSFPRHKDPVFHCLLFSNLSFFPDLVDESGSNSDDFDRFPNSFEKVHINKKIEDAINQFHDYSKSFATTNSSSSLILPENPSNRENSSPVETPSVPSTIEIAKLTLTPAMIRQIEKDPRLRKKISKLASPELAQTTSEKTSNFLNVRIKEEVVEIHQLEPMEISITPSKFNAAEDVFDRRNSCSSNGSEKNSGISEVTWNLRKIEPVSPVGNAERILSLAQGFQQNPMQPFQQRSFLLPPHPTLHMSPPKLISPPHPTDFMTPFIQPPFGKDRQKANEGTWCSINPLAKKAKFNEPSQGELGTSRVPEWEPNEPLRKKLKEEFSYLSRKDLNLLVQIESTIDGTDRLSEQLKAHFPDNTLKNQVDFIKKYYCSKCACLGHYTETCEALEEADKKIKDKMNHLIKLLKHKEILMRKNYHSKWDQNFGTCSKRY</sequence>
<feature type="region of interest" description="Disordered" evidence="2">
    <location>
        <begin position="253"/>
        <end position="293"/>
    </location>
</feature>
<evidence type="ECO:0000256" key="1">
    <source>
        <dbReference type="SAM" id="Coils"/>
    </source>
</evidence>
<dbReference type="PANTHER" id="PTHR16207">
    <property type="entry name" value="SET DOMAIN-CONTAINING PROTEIN"/>
    <property type="match status" value="1"/>
</dbReference>
<evidence type="ECO:0000259" key="3">
    <source>
        <dbReference type="Pfam" id="PF12509"/>
    </source>
</evidence>
<evidence type="ECO:0000313" key="5">
    <source>
        <dbReference type="WBParaSite" id="ACRNAN_scaffold765.g24199.t2"/>
    </source>
</evidence>
<dbReference type="PANTHER" id="PTHR16207:SF11">
    <property type="entry name" value="SET DOMAIN-CONTAINING PROTEIN"/>
    <property type="match status" value="1"/>
</dbReference>
<dbReference type="InterPro" id="IPR046432">
    <property type="entry name" value="TASOR"/>
</dbReference>
<dbReference type="Pfam" id="PF12509">
    <property type="entry name" value="DUF3715"/>
    <property type="match status" value="1"/>
</dbReference>
<feature type="compositionally biased region" description="Acidic residues" evidence="2">
    <location>
        <begin position="267"/>
        <end position="277"/>
    </location>
</feature>
<feature type="region of interest" description="Disordered" evidence="2">
    <location>
        <begin position="695"/>
        <end position="718"/>
    </location>
</feature>
<dbReference type="WBParaSite" id="ACRNAN_scaffold765.g24199.t2">
    <property type="protein sequence ID" value="ACRNAN_scaffold765.g24199.t2"/>
    <property type="gene ID" value="ACRNAN_scaffold765.g24199"/>
</dbReference>
<keyword evidence="4" id="KW-1185">Reference proteome</keyword>
<evidence type="ECO:0000313" key="4">
    <source>
        <dbReference type="Proteomes" id="UP000887540"/>
    </source>
</evidence>
<dbReference type="Proteomes" id="UP000887540">
    <property type="component" value="Unplaced"/>
</dbReference>
<feature type="coiled-coil region" evidence="1">
    <location>
        <begin position="148"/>
        <end position="175"/>
    </location>
</feature>
<dbReference type="GO" id="GO:0005654">
    <property type="term" value="C:nucleoplasm"/>
    <property type="evidence" value="ECO:0007669"/>
    <property type="project" value="TreeGrafter"/>
</dbReference>
<feature type="domain" description="TASOR pseudo-PARP" evidence="3">
    <location>
        <begin position="346"/>
        <end position="424"/>
    </location>
</feature>
<dbReference type="GO" id="GO:0045814">
    <property type="term" value="P:negative regulation of gene expression, epigenetic"/>
    <property type="evidence" value="ECO:0007669"/>
    <property type="project" value="InterPro"/>
</dbReference>
<evidence type="ECO:0000256" key="2">
    <source>
        <dbReference type="SAM" id="MobiDB-lite"/>
    </source>
</evidence>
<organism evidence="4 5">
    <name type="scientific">Acrobeloides nanus</name>
    <dbReference type="NCBI Taxonomy" id="290746"/>
    <lineage>
        <taxon>Eukaryota</taxon>
        <taxon>Metazoa</taxon>
        <taxon>Ecdysozoa</taxon>
        <taxon>Nematoda</taxon>
        <taxon>Chromadorea</taxon>
        <taxon>Rhabditida</taxon>
        <taxon>Tylenchina</taxon>
        <taxon>Cephalobomorpha</taxon>
        <taxon>Cephaloboidea</taxon>
        <taxon>Cephalobidae</taxon>
        <taxon>Acrobeloides</taxon>
    </lineage>
</organism>
<dbReference type="InterPro" id="IPR022188">
    <property type="entry name" value="TASOR_DUF3715"/>
</dbReference>
<proteinExistence type="predicted"/>
<keyword evidence="1" id="KW-0175">Coiled coil</keyword>
<dbReference type="AlphaFoldDB" id="A0A914EEC9"/>
<accession>A0A914EEC9</accession>